<reference evidence="1" key="2">
    <citation type="submission" date="2025-09" db="UniProtKB">
        <authorList>
            <consortium name="Ensembl"/>
        </authorList>
    </citation>
    <scope>IDENTIFICATION</scope>
</reference>
<organism evidence="1 2">
    <name type="scientific">Prolemur simus</name>
    <name type="common">Greater bamboo lemur</name>
    <name type="synonym">Hapalemur simus</name>
    <dbReference type="NCBI Taxonomy" id="1328070"/>
    <lineage>
        <taxon>Eukaryota</taxon>
        <taxon>Metazoa</taxon>
        <taxon>Chordata</taxon>
        <taxon>Craniata</taxon>
        <taxon>Vertebrata</taxon>
        <taxon>Euteleostomi</taxon>
        <taxon>Mammalia</taxon>
        <taxon>Eutheria</taxon>
        <taxon>Euarchontoglires</taxon>
        <taxon>Primates</taxon>
        <taxon>Strepsirrhini</taxon>
        <taxon>Lemuriformes</taxon>
        <taxon>Lemuridae</taxon>
        <taxon>Prolemur</taxon>
    </lineage>
</organism>
<dbReference type="Ensembl" id="ENSPSMT00000034664.1">
    <property type="protein sequence ID" value="ENSPSMP00000030045.1"/>
    <property type="gene ID" value="ENSPSMG00000020839.1"/>
</dbReference>
<reference evidence="1" key="1">
    <citation type="submission" date="2025-08" db="UniProtKB">
        <authorList>
            <consortium name="Ensembl"/>
        </authorList>
    </citation>
    <scope>IDENTIFICATION</scope>
</reference>
<dbReference type="GeneTree" id="ENSGT01140000283070"/>
<name>A0A8C9AJ95_PROSS</name>
<evidence type="ECO:0000313" key="2">
    <source>
        <dbReference type="Proteomes" id="UP000694414"/>
    </source>
</evidence>
<dbReference type="Proteomes" id="UP000694414">
    <property type="component" value="Unplaced"/>
</dbReference>
<sequence length="65" mass="6989">ISRTTTRISVVPDLGGDPPSKAVSVKLSSGSFSRSRDWSSTSSGYFLPSSLSCNLRWKWGLGLIV</sequence>
<proteinExistence type="predicted"/>
<keyword evidence="2" id="KW-1185">Reference proteome</keyword>
<protein>
    <submittedName>
        <fullName evidence="1">Uncharacterized protein</fullName>
    </submittedName>
</protein>
<dbReference type="AlphaFoldDB" id="A0A8C9AJ95"/>
<evidence type="ECO:0000313" key="1">
    <source>
        <dbReference type="Ensembl" id="ENSPSMP00000030045.1"/>
    </source>
</evidence>
<accession>A0A8C9AJ95</accession>